<feature type="region of interest" description="Disordered" evidence="1">
    <location>
        <begin position="1"/>
        <end position="40"/>
    </location>
</feature>
<name>J4H272_9APHY</name>
<dbReference type="EMBL" id="HE797013">
    <property type="protein sequence ID" value="CCM01019.1"/>
    <property type="molecule type" value="Genomic_DNA"/>
</dbReference>
<dbReference type="Proteomes" id="UP000006352">
    <property type="component" value="Unassembled WGS sequence"/>
</dbReference>
<protein>
    <submittedName>
        <fullName evidence="2">Uncharacterized protein</fullName>
    </submittedName>
</protein>
<organism evidence="2 3">
    <name type="scientific">Fibroporia radiculosa</name>
    <dbReference type="NCBI Taxonomy" id="599839"/>
    <lineage>
        <taxon>Eukaryota</taxon>
        <taxon>Fungi</taxon>
        <taxon>Dikarya</taxon>
        <taxon>Basidiomycota</taxon>
        <taxon>Agaricomycotina</taxon>
        <taxon>Agaricomycetes</taxon>
        <taxon>Polyporales</taxon>
        <taxon>Fibroporiaceae</taxon>
        <taxon>Fibroporia</taxon>
    </lineage>
</organism>
<evidence type="ECO:0000313" key="3">
    <source>
        <dbReference type="Proteomes" id="UP000006352"/>
    </source>
</evidence>
<dbReference type="InParanoid" id="J4H272"/>
<sequence>MIVEKRFSIPDDPTPAEAPPAYDDATSTPRAAPIAPYPVDEKYSPFGQAAVSSPSSEAAFSSPTGGTHGFSGGFKLNQSSSSWFPFGQRARTAKQVKATVQALLRDLVKQSEAPDSSTNAILESCADACHSHSVPLSTLLQEQFIEGRTPIYWAIINRPHDRKRAFYDVSLSSEPDLVMLLLSLAVPLTEATISEVRLACLHDCDQELFQRLRRSPGFSSMTGTEEMLLGGQVPPDEISVENVEADDHAFIAQFRIPMFQKRMRVSRQINLEFIARERLWSVKFLVSTADNIRTRHIATPGTWVVLLSLLEHSPPTAVDSRLIIKDAGSPCDTPPSSPQDSPSGRKEKGKPTISLRLKTGPIPLSPEGHHSYIGASFKDSLMADSLQFHGSPYIAADGSLKARLDARLGNSKADCIIC</sequence>
<dbReference type="HOGENOM" id="CLU_026023_0_0_1"/>
<keyword evidence="3" id="KW-1185">Reference proteome</keyword>
<feature type="compositionally biased region" description="Low complexity" evidence="1">
    <location>
        <begin position="49"/>
        <end position="62"/>
    </location>
</feature>
<dbReference type="OrthoDB" id="2959034at2759"/>
<gene>
    <name evidence="2" type="ORF">FIBRA_03067</name>
</gene>
<dbReference type="GeneID" id="24095930"/>
<evidence type="ECO:0000313" key="2">
    <source>
        <dbReference type="EMBL" id="CCM01019.1"/>
    </source>
</evidence>
<feature type="region of interest" description="Disordered" evidence="1">
    <location>
        <begin position="45"/>
        <end position="64"/>
    </location>
</feature>
<dbReference type="AlphaFoldDB" id="J4H272"/>
<evidence type="ECO:0000256" key="1">
    <source>
        <dbReference type="SAM" id="MobiDB-lite"/>
    </source>
</evidence>
<feature type="region of interest" description="Disordered" evidence="1">
    <location>
        <begin position="327"/>
        <end position="351"/>
    </location>
</feature>
<accession>J4H272</accession>
<dbReference type="RefSeq" id="XP_012180302.1">
    <property type="nucleotide sequence ID" value="XM_012324912.1"/>
</dbReference>
<proteinExistence type="predicted"/>
<reference evidence="2 3" key="1">
    <citation type="journal article" date="2012" name="Appl. Environ. Microbiol.">
        <title>Short-read sequencing for genomic analysis of the brown rot fungus Fibroporia radiculosa.</title>
        <authorList>
            <person name="Tang J.D."/>
            <person name="Perkins A.D."/>
            <person name="Sonstegard T.S."/>
            <person name="Schroeder S.G."/>
            <person name="Burgess S.C."/>
            <person name="Diehl S.V."/>
        </authorList>
    </citation>
    <scope>NUCLEOTIDE SEQUENCE [LARGE SCALE GENOMIC DNA]</scope>
    <source>
        <strain evidence="2 3">TFFH 294</strain>
    </source>
</reference>